<keyword evidence="3" id="KW-1185">Reference proteome</keyword>
<name>A0A437K6W5_9BACI</name>
<evidence type="ECO:0000256" key="1">
    <source>
        <dbReference type="SAM" id="SignalP"/>
    </source>
</evidence>
<proteinExistence type="predicted"/>
<dbReference type="RefSeq" id="WP_127740262.1">
    <property type="nucleotide sequence ID" value="NZ_CAJCKN010000003.1"/>
</dbReference>
<organism evidence="2 3">
    <name type="scientific">Niallia taxi</name>
    <dbReference type="NCBI Taxonomy" id="2499688"/>
    <lineage>
        <taxon>Bacteria</taxon>
        <taxon>Bacillati</taxon>
        <taxon>Bacillota</taxon>
        <taxon>Bacilli</taxon>
        <taxon>Bacillales</taxon>
        <taxon>Bacillaceae</taxon>
        <taxon>Niallia</taxon>
    </lineage>
</organism>
<feature type="chain" id="PRO_5039003429" evidence="1">
    <location>
        <begin position="20"/>
        <end position="389"/>
    </location>
</feature>
<comment type="caution">
    <text evidence="2">The sequence shown here is derived from an EMBL/GenBank/DDBJ whole genome shotgun (WGS) entry which is preliminary data.</text>
</comment>
<dbReference type="AlphaFoldDB" id="A0A437K6W5"/>
<reference evidence="2 3" key="1">
    <citation type="submission" date="2019-01" db="EMBL/GenBank/DDBJ databases">
        <title>Bacillus sp. M5HDSG1-1, whole genome shotgun sequence.</title>
        <authorList>
            <person name="Tuo L."/>
        </authorList>
    </citation>
    <scope>NUCLEOTIDE SEQUENCE [LARGE SCALE GENOMIC DNA]</scope>
    <source>
        <strain evidence="2 3">M5HDSG1-1</strain>
    </source>
</reference>
<dbReference type="GeneID" id="87620189"/>
<dbReference type="Proteomes" id="UP000288024">
    <property type="component" value="Unassembled WGS sequence"/>
</dbReference>
<dbReference type="EMBL" id="RZTZ01000010">
    <property type="protein sequence ID" value="RVT59165.1"/>
    <property type="molecule type" value="Genomic_DNA"/>
</dbReference>
<gene>
    <name evidence="2" type="ORF">EM808_20510</name>
</gene>
<feature type="signal peptide" evidence="1">
    <location>
        <begin position="1"/>
        <end position="19"/>
    </location>
</feature>
<dbReference type="Pfam" id="PF07537">
    <property type="entry name" value="CamS"/>
    <property type="match status" value="1"/>
</dbReference>
<dbReference type="InterPro" id="IPR011426">
    <property type="entry name" value="CamS"/>
</dbReference>
<evidence type="ECO:0000313" key="3">
    <source>
        <dbReference type="Proteomes" id="UP000288024"/>
    </source>
</evidence>
<protein>
    <submittedName>
        <fullName evidence="2">CamS family sex pheromone protein</fullName>
    </submittedName>
</protein>
<keyword evidence="1" id="KW-0732">Signal</keyword>
<accession>A0A437K6W5</accession>
<sequence>MKKSLILVASLIFFLSACAPNFQKEEEVKSETGDNETETAILPKFKISDDYYSMSLPFKTSEARGLVVNNLNSRYDISEFESGLMRVAQNTFDTDNYYFQEGQYLNSSTVAAWLNRKYTKKELSAKKISANDNVGLNPSDEDKSKKESGNMEPIYLAHILEHDYLVKNEETNKLELGGVTIGLALNSVYYYQEKANGSTKKKDISEQTLEREGKSIAEEVTKRLRKIEGLENVPITIALFEQKETSSVVPGNFISYANAGSGEASLGQWKDINEKYVIFPNTNSQYKTEQAAFSKFQTDIEEYFPNFNGVIGKGFYVNNKLRNISIDMKVQFYGATEVIGFSQYVAGKVIDRFKDTNQTVQVSISSANGEEALIVRDAGQDEPFVHIYQ</sequence>
<dbReference type="PROSITE" id="PS51257">
    <property type="entry name" value="PROKAR_LIPOPROTEIN"/>
    <property type="match status" value="1"/>
</dbReference>
<dbReference type="CDD" id="cd13441">
    <property type="entry name" value="CamS_repeat_1"/>
    <property type="match status" value="1"/>
</dbReference>
<dbReference type="Gene3D" id="3.10.570.10">
    <property type="entry name" value="sex pheromone staph- cam373 precursor domain"/>
    <property type="match status" value="1"/>
</dbReference>
<dbReference type="PIRSF" id="PIRSF012509">
    <property type="entry name" value="CamS"/>
    <property type="match status" value="1"/>
</dbReference>
<dbReference type="CDD" id="cd13440">
    <property type="entry name" value="CamS_repeat_2"/>
    <property type="match status" value="1"/>
</dbReference>
<evidence type="ECO:0000313" key="2">
    <source>
        <dbReference type="EMBL" id="RVT59165.1"/>
    </source>
</evidence>